<keyword evidence="5 6" id="KW-0472">Membrane</keyword>
<proteinExistence type="predicted"/>
<protein>
    <recommendedName>
        <fullName evidence="7">Cardiolipin synthase N-terminal domain-containing protein</fullName>
    </recommendedName>
</protein>
<evidence type="ECO:0000259" key="7">
    <source>
        <dbReference type="Pfam" id="PF13396"/>
    </source>
</evidence>
<comment type="caution">
    <text evidence="8">The sequence shown here is derived from an EMBL/GenBank/DDBJ whole genome shotgun (WGS) entry which is preliminary data.</text>
</comment>
<dbReference type="RefSeq" id="WP_322134303.1">
    <property type="nucleotide sequence ID" value="NZ_CP085036.1"/>
</dbReference>
<keyword evidence="2" id="KW-1003">Cell membrane</keyword>
<feature type="domain" description="Cardiolipin synthase N-terminal" evidence="7">
    <location>
        <begin position="13"/>
        <end position="58"/>
    </location>
</feature>
<dbReference type="Pfam" id="PF13396">
    <property type="entry name" value="PLDc_N"/>
    <property type="match status" value="1"/>
</dbReference>
<evidence type="ECO:0000256" key="5">
    <source>
        <dbReference type="ARBA" id="ARBA00023136"/>
    </source>
</evidence>
<gene>
    <name evidence="8" type="ORF">M2152_002192</name>
</gene>
<dbReference type="EMBL" id="JARXVQ010000001">
    <property type="protein sequence ID" value="MDH6182010.1"/>
    <property type="molecule type" value="Genomic_DNA"/>
</dbReference>
<reference evidence="8 9" key="1">
    <citation type="submission" date="2023-04" db="EMBL/GenBank/DDBJ databases">
        <title>Genome Encyclopedia of Bacteria and Archaea VI: Functional Genomics of Type Strains.</title>
        <authorList>
            <person name="Whitman W."/>
        </authorList>
    </citation>
    <scope>NUCLEOTIDE SEQUENCE [LARGE SCALE GENOMIC DNA]</scope>
    <source>
        <strain evidence="8 9">SG_E_30_P1</strain>
    </source>
</reference>
<keyword evidence="3 6" id="KW-0812">Transmembrane</keyword>
<dbReference type="InterPro" id="IPR027379">
    <property type="entry name" value="CLS_N"/>
</dbReference>
<evidence type="ECO:0000256" key="4">
    <source>
        <dbReference type="ARBA" id="ARBA00022989"/>
    </source>
</evidence>
<keyword evidence="9" id="KW-1185">Reference proteome</keyword>
<evidence type="ECO:0000256" key="3">
    <source>
        <dbReference type="ARBA" id="ARBA00022692"/>
    </source>
</evidence>
<evidence type="ECO:0000256" key="6">
    <source>
        <dbReference type="SAM" id="Phobius"/>
    </source>
</evidence>
<sequence length="109" mass="12438">MGRLLAVGIAALVLDIFAIVDLVVIDRSRVRAFPKLFWVVIIVAVPFIGALLWFTVGRDWGRKRENRVVAPDDDPNFLRSIKLDEEQQARIRKLEQELADLDDDPDTPK</sequence>
<dbReference type="Proteomes" id="UP001160142">
    <property type="component" value="Unassembled WGS sequence"/>
</dbReference>
<comment type="subcellular location">
    <subcellularLocation>
        <location evidence="1">Cell membrane</location>
        <topology evidence="1">Multi-pass membrane protein</topology>
    </subcellularLocation>
</comment>
<name>A0ABT6KPU5_9MICO</name>
<feature type="transmembrane region" description="Helical" evidence="6">
    <location>
        <begin position="37"/>
        <end position="56"/>
    </location>
</feature>
<accession>A0ABT6KPU5</accession>
<evidence type="ECO:0000313" key="8">
    <source>
        <dbReference type="EMBL" id="MDH6182010.1"/>
    </source>
</evidence>
<keyword evidence="4 6" id="KW-1133">Transmembrane helix</keyword>
<organism evidence="8 9">
    <name type="scientific">Antiquaquibacter oligotrophicus</name>
    <dbReference type="NCBI Taxonomy" id="2880260"/>
    <lineage>
        <taxon>Bacteria</taxon>
        <taxon>Bacillati</taxon>
        <taxon>Actinomycetota</taxon>
        <taxon>Actinomycetes</taxon>
        <taxon>Micrococcales</taxon>
        <taxon>Microbacteriaceae</taxon>
        <taxon>Antiquaquibacter</taxon>
    </lineage>
</organism>
<evidence type="ECO:0000313" key="9">
    <source>
        <dbReference type="Proteomes" id="UP001160142"/>
    </source>
</evidence>
<evidence type="ECO:0000256" key="2">
    <source>
        <dbReference type="ARBA" id="ARBA00022475"/>
    </source>
</evidence>
<evidence type="ECO:0000256" key="1">
    <source>
        <dbReference type="ARBA" id="ARBA00004651"/>
    </source>
</evidence>